<dbReference type="Pfam" id="PF13967">
    <property type="entry name" value="RSN1_TM"/>
    <property type="match status" value="1"/>
</dbReference>
<evidence type="ECO:0000256" key="4">
    <source>
        <dbReference type="ARBA" id="ARBA00022692"/>
    </source>
</evidence>
<dbReference type="EMBL" id="WUBL01000016">
    <property type="protein sequence ID" value="KAF2971089.1"/>
    <property type="molecule type" value="Genomic_DNA"/>
</dbReference>
<dbReference type="Pfam" id="PF01636">
    <property type="entry name" value="APH"/>
    <property type="match status" value="1"/>
</dbReference>
<evidence type="ECO:0000256" key="3">
    <source>
        <dbReference type="ARBA" id="ARBA00022448"/>
    </source>
</evidence>
<feature type="transmembrane region" description="Helical" evidence="8">
    <location>
        <begin position="791"/>
        <end position="816"/>
    </location>
</feature>
<accession>A0A7C8ISD5</accession>
<feature type="region of interest" description="Disordered" evidence="7">
    <location>
        <begin position="283"/>
        <end position="340"/>
    </location>
</feature>
<dbReference type="InterPro" id="IPR011009">
    <property type="entry name" value="Kinase-like_dom_sf"/>
</dbReference>
<reference evidence="14 15" key="1">
    <citation type="submission" date="2019-12" db="EMBL/GenBank/DDBJ databases">
        <title>Draft genome sequence of the ascomycete Xylaria multiplex DSM 110363.</title>
        <authorList>
            <person name="Buettner E."/>
            <person name="Kellner H."/>
        </authorList>
    </citation>
    <scope>NUCLEOTIDE SEQUENCE [LARGE SCALE GENOMIC DNA]</scope>
    <source>
        <strain evidence="14 15">DSM 110363</strain>
    </source>
</reference>
<feature type="compositionally biased region" description="Basic and acidic residues" evidence="7">
    <location>
        <begin position="286"/>
        <end position="295"/>
    </location>
</feature>
<dbReference type="InParanoid" id="A0A7C8ISD5"/>
<feature type="transmembrane region" description="Helical" evidence="8">
    <location>
        <begin position="170"/>
        <end position="190"/>
    </location>
</feature>
<comment type="similarity">
    <text evidence="2">Belongs to the CSC1 (TC 1.A.17) family.</text>
</comment>
<evidence type="ECO:0000256" key="6">
    <source>
        <dbReference type="ARBA" id="ARBA00023136"/>
    </source>
</evidence>
<dbReference type="Pfam" id="PF12621">
    <property type="entry name" value="PHM7_ext"/>
    <property type="match status" value="1"/>
</dbReference>
<protein>
    <recommendedName>
        <fullName evidence="16">Aminoglycoside phosphotransferase domain-containing protein</fullName>
    </recommendedName>
</protein>
<evidence type="ECO:0000256" key="1">
    <source>
        <dbReference type="ARBA" id="ARBA00004141"/>
    </source>
</evidence>
<dbReference type="CDD" id="cd05120">
    <property type="entry name" value="APH_ChoK_like"/>
    <property type="match status" value="1"/>
</dbReference>
<feature type="transmembrane region" description="Helical" evidence="8">
    <location>
        <begin position="743"/>
        <end position="770"/>
    </location>
</feature>
<feature type="domain" description="CSC1/OSCA1-like cytosolic" evidence="13">
    <location>
        <begin position="581"/>
        <end position="682"/>
    </location>
</feature>
<dbReference type="Pfam" id="PF02714">
    <property type="entry name" value="RSN1_7TM"/>
    <property type="match status" value="1"/>
</dbReference>
<dbReference type="Pfam" id="PF14703">
    <property type="entry name" value="PHM7_cyt"/>
    <property type="match status" value="2"/>
</dbReference>
<keyword evidence="6 8" id="KW-0472">Membrane</keyword>
<gene>
    <name evidence="14" type="ORF">GQX73_g2425</name>
</gene>
<evidence type="ECO:0000313" key="14">
    <source>
        <dbReference type="EMBL" id="KAF2971089.1"/>
    </source>
</evidence>
<feature type="compositionally biased region" description="Basic and acidic residues" evidence="7">
    <location>
        <begin position="305"/>
        <end position="319"/>
    </location>
</feature>
<comment type="caution">
    <text evidence="14">The sequence shown here is derived from an EMBL/GenBank/DDBJ whole genome shotgun (WGS) entry which is preliminary data.</text>
</comment>
<dbReference type="OrthoDB" id="1076608at2759"/>
<evidence type="ECO:0008006" key="16">
    <source>
        <dbReference type="Google" id="ProtNLM"/>
    </source>
</evidence>
<dbReference type="InterPro" id="IPR002575">
    <property type="entry name" value="Aminoglycoside_PTrfase"/>
</dbReference>
<dbReference type="InterPro" id="IPR022257">
    <property type="entry name" value="PHM7_ext"/>
</dbReference>
<keyword evidence="5 8" id="KW-1133">Transmembrane helix</keyword>
<feature type="domain" description="CSC1/OSCA1-like N-terminal transmembrane" evidence="12">
    <location>
        <begin position="20"/>
        <end position="191"/>
    </location>
</feature>
<feature type="domain" description="Aminoglycoside phosphotransferase" evidence="9">
    <location>
        <begin position="1444"/>
        <end position="1484"/>
    </location>
</feature>
<dbReference type="GO" id="GO:0005227">
    <property type="term" value="F:calcium-activated cation channel activity"/>
    <property type="evidence" value="ECO:0007669"/>
    <property type="project" value="InterPro"/>
</dbReference>
<evidence type="ECO:0000259" key="12">
    <source>
        <dbReference type="Pfam" id="PF13967"/>
    </source>
</evidence>
<keyword evidence="15" id="KW-1185">Reference proteome</keyword>
<feature type="transmembrane region" description="Helical" evidence="8">
    <location>
        <begin position="898"/>
        <end position="925"/>
    </location>
</feature>
<feature type="transmembrane region" description="Helical" evidence="8">
    <location>
        <begin position="102"/>
        <end position="122"/>
    </location>
</feature>
<dbReference type="PANTHER" id="PTHR13018:SF20">
    <property type="entry name" value="SPORULATION-SPECIFIC PROTEIN 75"/>
    <property type="match status" value="1"/>
</dbReference>
<feature type="transmembrane region" description="Helical" evidence="8">
    <location>
        <begin position="15"/>
        <end position="41"/>
    </location>
</feature>
<dbReference type="SUPFAM" id="SSF56112">
    <property type="entry name" value="Protein kinase-like (PK-like)"/>
    <property type="match status" value="1"/>
</dbReference>
<evidence type="ECO:0000256" key="2">
    <source>
        <dbReference type="ARBA" id="ARBA00007779"/>
    </source>
</evidence>
<keyword evidence="3" id="KW-0813">Transport</keyword>
<feature type="transmembrane region" description="Helical" evidence="8">
    <location>
        <begin position="945"/>
        <end position="970"/>
    </location>
</feature>
<feature type="transmembrane region" description="Helical" evidence="8">
    <location>
        <begin position="691"/>
        <end position="714"/>
    </location>
</feature>
<feature type="domain" description="CSC1/OSCA1-like 7TM region" evidence="10">
    <location>
        <begin position="696"/>
        <end position="968"/>
    </location>
</feature>
<dbReference type="InterPro" id="IPR032880">
    <property type="entry name" value="CSC1/OSCA1-like_N"/>
</dbReference>
<evidence type="ECO:0000256" key="5">
    <source>
        <dbReference type="ARBA" id="ARBA00022989"/>
    </source>
</evidence>
<evidence type="ECO:0000256" key="7">
    <source>
        <dbReference type="SAM" id="MobiDB-lite"/>
    </source>
</evidence>
<dbReference type="Proteomes" id="UP000481858">
    <property type="component" value="Unassembled WGS sequence"/>
</dbReference>
<feature type="region of interest" description="Disordered" evidence="7">
    <location>
        <begin position="405"/>
        <end position="463"/>
    </location>
</feature>
<dbReference type="GO" id="GO:0005886">
    <property type="term" value="C:plasma membrane"/>
    <property type="evidence" value="ECO:0007669"/>
    <property type="project" value="TreeGrafter"/>
</dbReference>
<evidence type="ECO:0000259" key="11">
    <source>
        <dbReference type="Pfam" id="PF12621"/>
    </source>
</evidence>
<evidence type="ECO:0000259" key="13">
    <source>
        <dbReference type="Pfam" id="PF14703"/>
    </source>
</evidence>
<feature type="domain" description="10TM putative phosphate transporter extracellular tail" evidence="11">
    <location>
        <begin position="1151"/>
        <end position="1213"/>
    </location>
</feature>
<dbReference type="PANTHER" id="PTHR13018">
    <property type="entry name" value="PROBABLE MEMBRANE PROTEIN DUF221-RELATED"/>
    <property type="match status" value="1"/>
</dbReference>
<keyword evidence="4 8" id="KW-0812">Transmembrane</keyword>
<feature type="region of interest" description="Disordered" evidence="7">
    <location>
        <begin position="1033"/>
        <end position="1080"/>
    </location>
</feature>
<evidence type="ECO:0000256" key="8">
    <source>
        <dbReference type="SAM" id="Phobius"/>
    </source>
</evidence>
<dbReference type="Gene3D" id="3.90.1200.10">
    <property type="match status" value="1"/>
</dbReference>
<feature type="compositionally biased region" description="Basic and acidic residues" evidence="7">
    <location>
        <begin position="416"/>
        <end position="430"/>
    </location>
</feature>
<feature type="domain" description="CSC1/OSCA1-like cytosolic" evidence="13">
    <location>
        <begin position="215"/>
        <end position="305"/>
    </location>
</feature>
<feature type="transmembrane region" description="Helical" evidence="8">
    <location>
        <begin position="836"/>
        <end position="864"/>
    </location>
</feature>
<evidence type="ECO:0000259" key="9">
    <source>
        <dbReference type="Pfam" id="PF01636"/>
    </source>
</evidence>
<comment type="subcellular location">
    <subcellularLocation>
        <location evidence="1">Membrane</location>
        <topology evidence="1">Multi-pass membrane protein</topology>
    </subcellularLocation>
</comment>
<organism evidence="14 15">
    <name type="scientific">Xylaria multiplex</name>
    <dbReference type="NCBI Taxonomy" id="323545"/>
    <lineage>
        <taxon>Eukaryota</taxon>
        <taxon>Fungi</taxon>
        <taxon>Dikarya</taxon>
        <taxon>Ascomycota</taxon>
        <taxon>Pezizomycotina</taxon>
        <taxon>Sordariomycetes</taxon>
        <taxon>Xylariomycetidae</taxon>
        <taxon>Xylariales</taxon>
        <taxon>Xylariaceae</taxon>
        <taxon>Xylaria</taxon>
    </lineage>
</organism>
<evidence type="ECO:0000259" key="10">
    <source>
        <dbReference type="Pfam" id="PF02714"/>
    </source>
</evidence>
<feature type="transmembrane region" description="Helical" evidence="8">
    <location>
        <begin position="982"/>
        <end position="1000"/>
    </location>
</feature>
<sequence>MALGDTDSAASDRGISLVGFITALATSLVVFGVQMALFLLLRNKLARIFKPKTYLVPERERTEPPPSSPWGLALSLFQVRDREIINKCGLDSFFFLRYLQTMLIIFIPMATVIIPILVPINYSDGRSHNFSTNSTNSTNVPEAKDNLGNTISGLDTLAWGNVRNENYRRYWAHLILAVLVVIWVCGVIFAELRIYIKVRQDWLTTAEHRLRASATTVLVSGIPDKWLSDEALRGLFDVFPGGIRNVWLTRDLTHLLDKIKKRDEIHNMLEEAQTELIRMAKKKQLEKREKDEKQARKASKSHRPTKGEKLERQKQEDAAAKQQAENGEGVSSGDQHDIPHDIHDAEDEIEHQKERDDAPFKGVKTGFSKITGGLGKGVDGFIGGAKNITHDIDGQIETTNGFVTIGAPQGRSAARTSDDRHVRLPSEDYPPRPSTQGSGRRKMSEGEDQVMGSFAARPKQSGNVSLISDDERLNKESIEMQHFGNTTRKVENINEMYNNEKTRWYEFWKPPAGGFASPVPQGYEDNEFPFGKKTFGQTLKGFVPFVGGEDIKPIEYSKAYNDENTEDEDGTAEWEKWVKRSKRPTHRLPNFEWTPGFLPGLPFVNKKVDTIFWCRKELARLNHEIEEDQENPERYPLMRSAFIQFNHQVAAHMACQCVIHHVPKQMAPRIVEISPNDVIWDNMAISWWSGWLRTGITVAIVVGMIILWAFPVAFTGSISQLDSLINTFPWLGFLSRNPTVWKAATAVAGVLPAVLLALLLWLVPVFMDFLAGFKGAKTGTQKAEAVQQFYFAFLFVQVFLIVSLASGATTILEGVLNNPTSITDTLASKLPSAANYFFSYMILQALSASSGTLLQIGALANWYIIARIFNKTARNKWTTNTTLPSVKWGQVFPVYTNFACIALVYSVIAPIISIFAIITFSLLWIANKYSMLYVNRLSIDTGGVLYPRALNQTFTGLYVMDIALIGLFFIQEDAKGARACTPQAIIMIVVTILTALYQLLLNMSFGPMFRYLPITFEDEAVIRDEAFQRAQDRRLGLDDDDGDDAKEVSEEDSSFHHQSLDGPSELQEKGSRGNKLSNLNPVRGIVHAGTWAVRSGKNTYDQTLGRAEKGIKNATKFRDERRQKDLEAQRAIGEALYGGFHDEIEDLTPGERDVLVRRAFMHSALRARRPTLWIPRDDLGISDDEIKRTRELSEHIWISNEGTALDSKLESSITLQRMGSLAATTLPSFYVEGPLQDIAQDPGAGDVAVHSSQETPHTTCTSIFGDVLEKYESNDVTYEFTATTFKKTSRLPQVMERLDGTPFIWKRSWNHERIANEANALRLVSQQTTIPVPRLIDHGRNPDGTQYLITERVSGIRLDQMHDVGCSLPEREKHTADRSCKTCVDNAYSNALEFIEGTVLPQLAEMKSQERGILGFVMPPCWLSIDVDPPWKGKGPWKTLRLDEPKYVFQHGDLAAHNILIDPRTLQVNALIDWEYAGYFPPGMERWPGTLDKDVYIRSGNDVADAIAEFLPEEYLECCYQWKDKAQLVSLVESKKLPAPEKLECKY</sequence>
<feature type="compositionally biased region" description="Basic and acidic residues" evidence="7">
    <location>
        <begin position="1045"/>
        <end position="1059"/>
    </location>
</feature>
<dbReference type="InterPro" id="IPR045122">
    <property type="entry name" value="Csc1-like"/>
</dbReference>
<dbReference type="InterPro" id="IPR003864">
    <property type="entry name" value="CSC1/OSCA1-like_7TM"/>
</dbReference>
<name>A0A7C8ISD5_9PEZI</name>
<dbReference type="InterPro" id="IPR027815">
    <property type="entry name" value="CSC1/OSCA1-like_cyt"/>
</dbReference>
<proteinExistence type="inferred from homology"/>
<evidence type="ECO:0000313" key="15">
    <source>
        <dbReference type="Proteomes" id="UP000481858"/>
    </source>
</evidence>